<evidence type="ECO:0000313" key="2">
    <source>
        <dbReference type="Proteomes" id="UP000182573"/>
    </source>
</evidence>
<dbReference type="EMBL" id="FNOF01000003">
    <property type="protein sequence ID" value="SDW44560.1"/>
    <property type="molecule type" value="Genomic_DNA"/>
</dbReference>
<proteinExistence type="predicted"/>
<accession>A0A1H2TL72</accession>
<protein>
    <submittedName>
        <fullName evidence="1">Uncharacterized protein</fullName>
    </submittedName>
</protein>
<dbReference type="AlphaFoldDB" id="A0A1H2TL72"/>
<evidence type="ECO:0000313" key="1">
    <source>
        <dbReference type="EMBL" id="SDW44560.1"/>
    </source>
</evidence>
<name>A0A1H2TL72_HALVA</name>
<organism evidence="1 2">
    <name type="scientific">Haloarcula vallismortis</name>
    <name type="common">Halobacterium vallismortis</name>
    <dbReference type="NCBI Taxonomy" id="28442"/>
    <lineage>
        <taxon>Archaea</taxon>
        <taxon>Methanobacteriati</taxon>
        <taxon>Methanobacteriota</taxon>
        <taxon>Stenosarchaea group</taxon>
        <taxon>Halobacteria</taxon>
        <taxon>Halobacteriales</taxon>
        <taxon>Haloarculaceae</taxon>
        <taxon>Haloarcula</taxon>
    </lineage>
</organism>
<dbReference type="Proteomes" id="UP000182573">
    <property type="component" value="Unassembled WGS sequence"/>
</dbReference>
<reference evidence="1 2" key="1">
    <citation type="submission" date="2016-10" db="EMBL/GenBank/DDBJ databases">
        <authorList>
            <person name="de Groot N.N."/>
        </authorList>
    </citation>
    <scope>NUCLEOTIDE SEQUENCE [LARGE SCALE GENOMIC DNA]</scope>
    <source>
        <strain evidence="1 2">DSM 3756</strain>
    </source>
</reference>
<sequence length="46" mass="5323">MQQETPNGWHVVSETFNYNEFGLAEEHELKTDGMLFLEYIGEEGDS</sequence>
<dbReference type="STRING" id="28442.SAMN05443574_103261"/>
<gene>
    <name evidence="1" type="ORF">SAMN05443574_103261</name>
</gene>